<proteinExistence type="predicted"/>
<feature type="compositionally biased region" description="Basic and acidic residues" evidence="1">
    <location>
        <begin position="64"/>
        <end position="77"/>
    </location>
</feature>
<protein>
    <submittedName>
        <fullName evidence="2">Uncharacterized protein</fullName>
    </submittedName>
</protein>
<feature type="compositionally biased region" description="Basic and acidic residues" evidence="1">
    <location>
        <begin position="1"/>
        <end position="16"/>
    </location>
</feature>
<feature type="region of interest" description="Disordered" evidence="1">
    <location>
        <begin position="1"/>
        <end position="29"/>
    </location>
</feature>
<keyword evidence="3" id="KW-1185">Reference proteome</keyword>
<dbReference type="KEGG" id="afs:AFR_28925"/>
<dbReference type="Proteomes" id="UP000017746">
    <property type="component" value="Chromosome"/>
</dbReference>
<accession>U5W802</accession>
<evidence type="ECO:0000313" key="2">
    <source>
        <dbReference type="EMBL" id="AGZ44046.1"/>
    </source>
</evidence>
<dbReference type="STRING" id="1246995.AFR_28925"/>
<gene>
    <name evidence="2" type="ORF">AFR_28925</name>
</gene>
<dbReference type="HOGENOM" id="CLU_2630118_0_0_11"/>
<reference evidence="2 3" key="1">
    <citation type="journal article" date="2014" name="J. Biotechnol.">
        <title>Complete genome sequence of the actinobacterium Actinoplanes friuliensis HAG 010964, producer of the lipopeptide antibiotic friulimycin.</title>
        <authorList>
            <person name="Ruckert C."/>
            <person name="Szczepanowski R."/>
            <person name="Albersmeier A."/>
            <person name="Goesmann A."/>
            <person name="Fischer N."/>
            <person name="Steinkamper A."/>
            <person name="Puhler A."/>
            <person name="Biener R."/>
            <person name="Schwartz D."/>
            <person name="Kalinowski J."/>
        </authorList>
    </citation>
    <scope>NUCLEOTIDE SEQUENCE [LARGE SCALE GENOMIC DNA]</scope>
    <source>
        <strain evidence="2 3">DSM 7358</strain>
    </source>
</reference>
<feature type="region of interest" description="Disordered" evidence="1">
    <location>
        <begin position="53"/>
        <end position="77"/>
    </location>
</feature>
<evidence type="ECO:0000313" key="3">
    <source>
        <dbReference type="Proteomes" id="UP000017746"/>
    </source>
</evidence>
<evidence type="ECO:0000256" key="1">
    <source>
        <dbReference type="SAM" id="MobiDB-lite"/>
    </source>
</evidence>
<dbReference type="AlphaFoldDB" id="U5W802"/>
<name>U5W802_9ACTN</name>
<organism evidence="2 3">
    <name type="scientific">Actinoplanes friuliensis DSM 7358</name>
    <dbReference type="NCBI Taxonomy" id="1246995"/>
    <lineage>
        <taxon>Bacteria</taxon>
        <taxon>Bacillati</taxon>
        <taxon>Actinomycetota</taxon>
        <taxon>Actinomycetes</taxon>
        <taxon>Micromonosporales</taxon>
        <taxon>Micromonosporaceae</taxon>
        <taxon>Actinoplanes</taxon>
    </lineage>
</organism>
<sequence>MARERKPHARREDVDRAGPGIVDEDGLAVPQTSRERLPIGAVRHFTTVGDDAELVPVHAPGPTEDTHHMDLRHGRQR</sequence>
<dbReference type="EMBL" id="CP006272">
    <property type="protein sequence ID" value="AGZ44046.1"/>
    <property type="molecule type" value="Genomic_DNA"/>
</dbReference>